<accession>A0A8C5AAH4</accession>
<dbReference type="GeneTree" id="ENSGT00940000164656"/>
<evidence type="ECO:0000256" key="2">
    <source>
        <dbReference type="ARBA" id="ARBA00022771"/>
    </source>
</evidence>
<keyword evidence="6" id="KW-0539">Nucleus</keyword>
<dbReference type="SMART" id="SM00692">
    <property type="entry name" value="DM3"/>
    <property type="match status" value="1"/>
</dbReference>
<sequence>MPNCCCCTSAKFNGVLSFHGFPSQTDVRSEWIVNIRRDKYVITTHYKVCSRHFISDKMIEPTTLQGRKRLTKGAVPTLFEWNQYTVETPRRGVWERVDRFVEPAPPEDEVDLLFNDQDYCSVPEPAAMDMSASANEIVSNEVEELRKELQELRLQREFGLQRNTTLKREHRDHIRALDIQTHQVVLQEVGAVIELHPKRKLNKPFAQSGRD</sequence>
<dbReference type="GO" id="GO:0000978">
    <property type="term" value="F:RNA polymerase II cis-regulatory region sequence-specific DNA binding"/>
    <property type="evidence" value="ECO:0007669"/>
    <property type="project" value="TreeGrafter"/>
</dbReference>
<dbReference type="SUPFAM" id="SSF57716">
    <property type="entry name" value="Glucocorticoid receptor-like (DNA-binding domain)"/>
    <property type="match status" value="1"/>
</dbReference>
<keyword evidence="6" id="KW-0804">Transcription</keyword>
<dbReference type="GO" id="GO:0005654">
    <property type="term" value="C:nucleoplasm"/>
    <property type="evidence" value="ECO:0007669"/>
    <property type="project" value="UniProtKB-SubCell"/>
</dbReference>
<keyword evidence="2 5" id="KW-0863">Zinc-finger</keyword>
<keyword evidence="3" id="KW-0862">Zinc</keyword>
<evidence type="ECO:0000313" key="10">
    <source>
        <dbReference type="Proteomes" id="UP000694546"/>
    </source>
</evidence>
<keyword evidence="4 5" id="KW-0238">DNA-binding</keyword>
<comment type="subcellular location">
    <subcellularLocation>
        <location evidence="6">Nucleus</location>
        <location evidence="6">Nucleoplasm</location>
    </subcellularLocation>
</comment>
<dbReference type="GO" id="GO:0001935">
    <property type="term" value="P:endothelial cell proliferation"/>
    <property type="evidence" value="ECO:0007669"/>
    <property type="project" value="UniProtKB-UniRule"/>
</dbReference>
<keyword evidence="6" id="KW-0131">Cell cycle</keyword>
<dbReference type="InterPro" id="IPR038441">
    <property type="entry name" value="THAP_Znf_sf"/>
</dbReference>
<keyword evidence="6" id="KW-0805">Transcription regulation</keyword>
<evidence type="ECO:0000256" key="6">
    <source>
        <dbReference type="RuleBase" id="RU369073"/>
    </source>
</evidence>
<keyword evidence="6 7" id="KW-0175">Coiled coil</keyword>
<name>A0A8C5AAH4_GADMO</name>
<protein>
    <recommendedName>
        <fullName evidence="6">THAP domain-containing protein 1</fullName>
    </recommendedName>
</protein>
<feature type="domain" description="THAP-type" evidence="8">
    <location>
        <begin position="1"/>
        <end position="79"/>
    </location>
</feature>
<dbReference type="Proteomes" id="UP000694546">
    <property type="component" value="Chromosome 11"/>
</dbReference>
<dbReference type="PANTHER" id="PTHR46600">
    <property type="entry name" value="THAP DOMAIN-CONTAINING"/>
    <property type="match status" value="1"/>
</dbReference>
<comment type="function">
    <text evidence="6">DNA-binding transcription regulator that regulates endothelial cell proliferation and G1/S cell-cycle progression. Specifically binds the 5'-[AT]NTNN[GT]GGCA[AGT]-3' core DNA sequence and acts by modulating expression of pRB-E2F cell-cycle target genes.</text>
</comment>
<keyword evidence="10" id="KW-1185">Reference proteome</keyword>
<evidence type="ECO:0000259" key="8">
    <source>
        <dbReference type="PROSITE" id="PS50950"/>
    </source>
</evidence>
<dbReference type="AlphaFoldDB" id="A0A8C5AAH4"/>
<dbReference type="OMA" id="HFTIASH"/>
<comment type="similarity">
    <text evidence="6">Belongs to the THAP1 family.</text>
</comment>
<dbReference type="GO" id="GO:0003700">
    <property type="term" value="F:DNA-binding transcription factor activity"/>
    <property type="evidence" value="ECO:0007669"/>
    <property type="project" value="UniProtKB-UniRule"/>
</dbReference>
<dbReference type="Ensembl" id="ENSGMOT00000054685.1">
    <property type="protein sequence ID" value="ENSGMOP00000028022.1"/>
    <property type="gene ID" value="ENSGMOG00000025191.1"/>
</dbReference>
<dbReference type="SMART" id="SM00980">
    <property type="entry name" value="THAP"/>
    <property type="match status" value="1"/>
</dbReference>
<feature type="coiled-coil region" evidence="7">
    <location>
        <begin position="135"/>
        <end position="162"/>
    </location>
</feature>
<organism evidence="9 10">
    <name type="scientific">Gadus morhua</name>
    <name type="common">Atlantic cod</name>
    <dbReference type="NCBI Taxonomy" id="8049"/>
    <lineage>
        <taxon>Eukaryota</taxon>
        <taxon>Metazoa</taxon>
        <taxon>Chordata</taxon>
        <taxon>Craniata</taxon>
        <taxon>Vertebrata</taxon>
        <taxon>Euteleostomi</taxon>
        <taxon>Actinopterygii</taxon>
        <taxon>Neopterygii</taxon>
        <taxon>Teleostei</taxon>
        <taxon>Neoteleostei</taxon>
        <taxon>Acanthomorphata</taxon>
        <taxon>Zeiogadaria</taxon>
        <taxon>Gadariae</taxon>
        <taxon>Gadiformes</taxon>
        <taxon>Gadoidei</taxon>
        <taxon>Gadidae</taxon>
        <taxon>Gadus</taxon>
    </lineage>
</organism>
<dbReference type="Pfam" id="PF05485">
    <property type="entry name" value="THAP"/>
    <property type="match status" value="1"/>
</dbReference>
<dbReference type="PROSITE" id="PS50950">
    <property type="entry name" value="ZF_THAP"/>
    <property type="match status" value="1"/>
</dbReference>
<dbReference type="PANTHER" id="PTHR46600:SF7">
    <property type="entry name" value="SI:DKEY-228B2.6-RELATED"/>
    <property type="match status" value="1"/>
</dbReference>
<evidence type="ECO:0000256" key="3">
    <source>
        <dbReference type="ARBA" id="ARBA00022833"/>
    </source>
</evidence>
<dbReference type="InterPro" id="IPR006612">
    <property type="entry name" value="THAP_Znf"/>
</dbReference>
<evidence type="ECO:0000313" key="9">
    <source>
        <dbReference type="Ensembl" id="ENSGMOP00000028022.1"/>
    </source>
</evidence>
<evidence type="ECO:0000256" key="7">
    <source>
        <dbReference type="SAM" id="Coils"/>
    </source>
</evidence>
<dbReference type="InterPro" id="IPR026516">
    <property type="entry name" value="THAP1/10"/>
</dbReference>
<reference evidence="9" key="1">
    <citation type="submission" date="2025-08" db="UniProtKB">
        <authorList>
            <consortium name="Ensembl"/>
        </authorList>
    </citation>
    <scope>IDENTIFICATION</scope>
</reference>
<proteinExistence type="inferred from homology"/>
<dbReference type="GO" id="GO:0008270">
    <property type="term" value="F:zinc ion binding"/>
    <property type="evidence" value="ECO:0007669"/>
    <property type="project" value="UniProtKB-KW"/>
</dbReference>
<evidence type="ECO:0000256" key="1">
    <source>
        <dbReference type="ARBA" id="ARBA00022723"/>
    </source>
</evidence>
<evidence type="ECO:0000256" key="5">
    <source>
        <dbReference type="PROSITE-ProRule" id="PRU00309"/>
    </source>
</evidence>
<reference evidence="9" key="2">
    <citation type="submission" date="2025-09" db="UniProtKB">
        <authorList>
            <consortium name="Ensembl"/>
        </authorList>
    </citation>
    <scope>IDENTIFICATION</scope>
</reference>
<dbReference type="GO" id="GO:0006357">
    <property type="term" value="P:regulation of transcription by RNA polymerase II"/>
    <property type="evidence" value="ECO:0007669"/>
    <property type="project" value="TreeGrafter"/>
</dbReference>
<evidence type="ECO:0000256" key="4">
    <source>
        <dbReference type="ARBA" id="ARBA00023125"/>
    </source>
</evidence>
<keyword evidence="1" id="KW-0479">Metal-binding</keyword>
<dbReference type="Gene3D" id="6.20.210.20">
    <property type="entry name" value="THAP domain"/>
    <property type="match status" value="1"/>
</dbReference>